<dbReference type="EMBL" id="CP000967">
    <property type="protein sequence ID" value="ACD59807.1"/>
    <property type="molecule type" value="Genomic_DNA"/>
</dbReference>
<accession>A0A0K0GMA0</accession>
<name>A0A0K0GMA0_XANOP</name>
<dbReference type="HOGENOM" id="CLU_2811419_0_0_6"/>
<organism evidence="1 2">
    <name type="scientific">Xanthomonas oryzae pv. oryzae (strain PXO99A)</name>
    <dbReference type="NCBI Taxonomy" id="360094"/>
    <lineage>
        <taxon>Bacteria</taxon>
        <taxon>Pseudomonadati</taxon>
        <taxon>Pseudomonadota</taxon>
        <taxon>Gammaproteobacteria</taxon>
        <taxon>Lysobacterales</taxon>
        <taxon>Lysobacteraceae</taxon>
        <taxon>Xanthomonas</taxon>
    </lineage>
</organism>
<gene>
    <name evidence="1" type="ordered locus">PXO_01583</name>
</gene>
<dbReference type="AlphaFoldDB" id="A0A0K0GMA0"/>
<evidence type="ECO:0000313" key="2">
    <source>
        <dbReference type="Proteomes" id="UP000001740"/>
    </source>
</evidence>
<sequence length="67" mass="6824">MLTRAGQRELTGFGGQHEIARGVASIHTAAPKPVPGPTTRIGPVVRAWRGVGPLSCSTARCSICGAG</sequence>
<evidence type="ECO:0000313" key="1">
    <source>
        <dbReference type="EMBL" id="ACD59807.1"/>
    </source>
</evidence>
<protein>
    <submittedName>
        <fullName evidence="1">Putative chemotaxis protein CheX</fullName>
    </submittedName>
</protein>
<proteinExistence type="predicted"/>
<reference evidence="1 2" key="1">
    <citation type="journal article" date="2008" name="BMC Genomics">
        <title>Genome sequence and rapid evolution of the rice pathogen Xanthomonas oryzae pv. oryzae PXO99A.</title>
        <authorList>
            <person name="Salzberg S.L."/>
            <person name="Sommer D.D."/>
            <person name="Schatz M.C."/>
            <person name="Phillippy A.M."/>
            <person name="Rabinowicz P.D."/>
            <person name="Tsuge S."/>
            <person name="Furutani A."/>
            <person name="Ochiai H."/>
            <person name="Delcher A.L."/>
            <person name="Kelley D."/>
            <person name="Madupu R."/>
            <person name="Puiu D."/>
            <person name="Radune D."/>
            <person name="Shumway M."/>
            <person name="Trapnell C."/>
            <person name="Aparna G."/>
            <person name="Jha G."/>
            <person name="Pandey A."/>
            <person name="Patil P.B."/>
            <person name="Ishihara H."/>
            <person name="Meyer D.F."/>
            <person name="Szurek B."/>
            <person name="Verdier V."/>
            <person name="Koebnik R."/>
            <person name="Dow J.M."/>
            <person name="Ryan R.P."/>
            <person name="Hirata H."/>
            <person name="Tsuyumu S."/>
            <person name="Won Lee S."/>
            <person name="Seo Y.S."/>
            <person name="Sriariyanum M."/>
            <person name="Ronald P.C."/>
            <person name="Sonti R.V."/>
            <person name="Van Sluys M.A."/>
            <person name="Leach J.E."/>
            <person name="White F.F."/>
            <person name="Bogdanove A.J."/>
        </authorList>
    </citation>
    <scope>NUCLEOTIDE SEQUENCE [LARGE SCALE GENOMIC DNA]</scope>
    <source>
        <strain evidence="1 2">PXO99A</strain>
    </source>
</reference>
<dbReference type="KEGG" id="xop:PXO_01583"/>
<dbReference type="Proteomes" id="UP000001740">
    <property type="component" value="Chromosome"/>
</dbReference>